<dbReference type="AlphaFoldDB" id="A0AAW9RFB0"/>
<dbReference type="RefSeq" id="WP_354694084.1">
    <property type="nucleotide sequence ID" value="NZ_JAZHOG010000002.1"/>
</dbReference>
<evidence type="ECO:0000256" key="5">
    <source>
        <dbReference type="ARBA" id="ARBA00022898"/>
    </source>
</evidence>
<dbReference type="Gene3D" id="3.90.1150.10">
    <property type="entry name" value="Aspartate Aminotransferase, domain 1"/>
    <property type="match status" value="1"/>
</dbReference>
<organism evidence="7 8">
    <name type="scientific">Elongatibacter sediminis</name>
    <dbReference type="NCBI Taxonomy" id="3119006"/>
    <lineage>
        <taxon>Bacteria</taxon>
        <taxon>Pseudomonadati</taxon>
        <taxon>Pseudomonadota</taxon>
        <taxon>Gammaproteobacteria</taxon>
        <taxon>Chromatiales</taxon>
        <taxon>Wenzhouxiangellaceae</taxon>
        <taxon>Elongatibacter</taxon>
    </lineage>
</organism>
<dbReference type="Gene3D" id="3.40.640.10">
    <property type="entry name" value="Type I PLP-dependent aspartate aminotransferase-like (Major domain)"/>
    <property type="match status" value="1"/>
</dbReference>
<proteinExistence type="inferred from homology"/>
<protein>
    <submittedName>
        <fullName evidence="7">Pyridoxal phosphate-dependent aminotransferase</fullName>
    </submittedName>
</protein>
<dbReference type="InterPro" id="IPR015424">
    <property type="entry name" value="PyrdxlP-dep_Trfase"/>
</dbReference>
<evidence type="ECO:0000256" key="2">
    <source>
        <dbReference type="ARBA" id="ARBA00007441"/>
    </source>
</evidence>
<comment type="similarity">
    <text evidence="2">Belongs to the class-I pyridoxal-phosphate-dependent aminotransferase family.</text>
</comment>
<dbReference type="InterPro" id="IPR004839">
    <property type="entry name" value="Aminotransferase_I/II_large"/>
</dbReference>
<dbReference type="GO" id="GO:0030170">
    <property type="term" value="F:pyridoxal phosphate binding"/>
    <property type="evidence" value="ECO:0007669"/>
    <property type="project" value="InterPro"/>
</dbReference>
<name>A0AAW9RFB0_9GAMM</name>
<feature type="domain" description="Aminotransferase class I/classII large" evidence="6">
    <location>
        <begin position="27"/>
        <end position="377"/>
    </location>
</feature>
<dbReference type="GO" id="GO:0016212">
    <property type="term" value="F:kynurenine-oxoglutarate transaminase activity"/>
    <property type="evidence" value="ECO:0007669"/>
    <property type="project" value="TreeGrafter"/>
</dbReference>
<dbReference type="NCBIfam" id="NF009079">
    <property type="entry name" value="PRK12414.1"/>
    <property type="match status" value="1"/>
</dbReference>
<dbReference type="PANTHER" id="PTHR43807:SF20">
    <property type="entry name" value="FI04487P"/>
    <property type="match status" value="1"/>
</dbReference>
<evidence type="ECO:0000256" key="3">
    <source>
        <dbReference type="ARBA" id="ARBA00022576"/>
    </source>
</evidence>
<evidence type="ECO:0000256" key="4">
    <source>
        <dbReference type="ARBA" id="ARBA00022679"/>
    </source>
</evidence>
<dbReference type="InterPro" id="IPR015422">
    <property type="entry name" value="PyrdxlP-dep_Trfase_small"/>
</dbReference>
<dbReference type="InterPro" id="IPR015421">
    <property type="entry name" value="PyrdxlP-dep_Trfase_major"/>
</dbReference>
<gene>
    <name evidence="7" type="ORF">V3330_03895</name>
</gene>
<comment type="cofactor">
    <cofactor evidence="1">
        <name>pyridoxal 5'-phosphate</name>
        <dbReference type="ChEBI" id="CHEBI:597326"/>
    </cofactor>
</comment>
<evidence type="ECO:0000259" key="6">
    <source>
        <dbReference type="Pfam" id="PF00155"/>
    </source>
</evidence>
<dbReference type="InterPro" id="IPR051326">
    <property type="entry name" value="Kynurenine-oxoglutarate_AT"/>
</dbReference>
<reference evidence="7 8" key="1">
    <citation type="submission" date="2024-02" db="EMBL/GenBank/DDBJ databases">
        <title>A novel Wenzhouxiangellaceae bacterium, isolated from coastal sediments.</title>
        <authorList>
            <person name="Du Z.-J."/>
            <person name="Ye Y.-Q."/>
            <person name="Zhang X.-Y."/>
        </authorList>
    </citation>
    <scope>NUCLEOTIDE SEQUENCE [LARGE SCALE GENOMIC DNA]</scope>
    <source>
        <strain evidence="7 8">CH-27</strain>
    </source>
</reference>
<dbReference type="EMBL" id="JAZHOG010000002">
    <property type="protein sequence ID" value="MEJ8566763.1"/>
    <property type="molecule type" value="Genomic_DNA"/>
</dbReference>
<dbReference type="GO" id="GO:0005737">
    <property type="term" value="C:cytoplasm"/>
    <property type="evidence" value="ECO:0007669"/>
    <property type="project" value="TreeGrafter"/>
</dbReference>
<keyword evidence="8" id="KW-1185">Reference proteome</keyword>
<keyword evidence="4" id="KW-0808">Transferase</keyword>
<evidence type="ECO:0000313" key="8">
    <source>
        <dbReference type="Proteomes" id="UP001359886"/>
    </source>
</evidence>
<dbReference type="Proteomes" id="UP001359886">
    <property type="component" value="Unassembled WGS sequence"/>
</dbReference>
<accession>A0AAW9RFB0</accession>
<comment type="caution">
    <text evidence="7">The sequence shown here is derived from an EMBL/GenBank/DDBJ whole genome shotgun (WGS) entry which is preliminary data.</text>
</comment>
<dbReference type="SUPFAM" id="SSF53383">
    <property type="entry name" value="PLP-dependent transferases"/>
    <property type="match status" value="1"/>
</dbReference>
<sequence>MITSKLPRAGTTIFTVMSRLADDHGAINLSQGFPDFDGPQALRDRVGWHVENGHNQYAPLAGLPALREAIADKAASLYGRETDPETEVVVTPGATEALYCAITAVVRPGDEVIVFDPAYDTYAPSVELNGGRTRHIALRHPDYRIDWEEVRAAITPETRMIVLNTPHNPSGTTWSEADIEGLRRAVDGTDILLLSDEVYEHILFDGRQHVSLLRYPDLSRRAFCVFSFGKTYHATGWRVGYCIAPRELTDEFLKIHQYINFSTNTPMQFALADYLAATPEFHLGLGAFYQEKRDEFCDLLSASRFGIEPAAGTYFQLADYSSISDEPDTDFARRLTIEHGVGAIPVSVFYRDPPGQKVVRFCFAKDGETLQAAARRLATL</sequence>
<dbReference type="FunFam" id="3.40.640.10:FF:000033">
    <property type="entry name" value="Aspartate aminotransferase"/>
    <property type="match status" value="1"/>
</dbReference>
<dbReference type="Pfam" id="PF00155">
    <property type="entry name" value="Aminotran_1_2"/>
    <property type="match status" value="1"/>
</dbReference>
<keyword evidence="3 7" id="KW-0032">Aminotransferase</keyword>
<keyword evidence="5" id="KW-0663">Pyridoxal phosphate</keyword>
<evidence type="ECO:0000256" key="1">
    <source>
        <dbReference type="ARBA" id="ARBA00001933"/>
    </source>
</evidence>
<dbReference type="NCBIfam" id="NF006569">
    <property type="entry name" value="PRK09082.1"/>
    <property type="match status" value="1"/>
</dbReference>
<dbReference type="CDD" id="cd00609">
    <property type="entry name" value="AAT_like"/>
    <property type="match status" value="1"/>
</dbReference>
<evidence type="ECO:0000313" key="7">
    <source>
        <dbReference type="EMBL" id="MEJ8566763.1"/>
    </source>
</evidence>
<dbReference type="PANTHER" id="PTHR43807">
    <property type="entry name" value="FI04487P"/>
    <property type="match status" value="1"/>
</dbReference>